<dbReference type="InterPro" id="IPR027417">
    <property type="entry name" value="P-loop_NTPase"/>
</dbReference>
<dbReference type="GO" id="GO:0003924">
    <property type="term" value="F:GTPase activity"/>
    <property type="evidence" value="ECO:0007669"/>
    <property type="project" value="InterPro"/>
</dbReference>
<accession>A0A7C5QQW7</accession>
<dbReference type="InterPro" id="IPR009001">
    <property type="entry name" value="Transl_elong_EF1A/Init_IF2_C"/>
</dbReference>
<protein>
    <submittedName>
        <fullName evidence="6">GTP-binding protein</fullName>
    </submittedName>
</protein>
<dbReference type="GO" id="GO:0005525">
    <property type="term" value="F:GTP binding"/>
    <property type="evidence" value="ECO:0007669"/>
    <property type="project" value="UniProtKB-KW"/>
</dbReference>
<dbReference type="CDD" id="cd03708">
    <property type="entry name" value="GTPBP_III"/>
    <property type="match status" value="1"/>
</dbReference>
<dbReference type="PANTHER" id="PTHR43721:SF9">
    <property type="entry name" value="GTP-BINDING PROTEIN 1"/>
    <property type="match status" value="1"/>
</dbReference>
<dbReference type="EMBL" id="DRWN01000026">
    <property type="protein sequence ID" value="HHK68193.1"/>
    <property type="molecule type" value="Genomic_DNA"/>
</dbReference>
<proteinExistence type="predicted"/>
<dbReference type="PROSITE" id="PS51722">
    <property type="entry name" value="G_TR_2"/>
    <property type="match status" value="1"/>
</dbReference>
<reference evidence="6" key="1">
    <citation type="journal article" date="2020" name="mSystems">
        <title>Genome- and Community-Level Interaction Insights into Carbon Utilization and Element Cycling Functions of Hydrothermarchaeota in Hydrothermal Sediment.</title>
        <authorList>
            <person name="Zhou Z."/>
            <person name="Liu Y."/>
            <person name="Xu W."/>
            <person name="Pan J."/>
            <person name="Luo Z.H."/>
            <person name="Li M."/>
        </authorList>
    </citation>
    <scope>NUCLEOTIDE SEQUENCE [LARGE SCALE GENOMIC DNA]</scope>
    <source>
        <strain evidence="6">SpSt-1056</strain>
    </source>
</reference>
<sequence>MNVAARRRFTIPRTEMQHIEFKEKLIPEIHLRDEKRQKLASQMKHRIELGGGTAVYILGVKDDGTAAGVSDIELEESLSVLRQVASECGASIVKVERFEGNGGVIARVVISSVTEPSGNHLIVSVAGHVNHGKSTFLACLITGEKDDGRKWLYLDTLPHEVERNLSADLHFAVLGFKSKQPCFLTNPLDKSERMRVMRESDKLISFVDTVGHEPWLRTTIRGLLGQEIDYGFLIVAADDGPTHITREHLGIMLAMGLPVVVCITKTDKVKPERVEEVVNEISSTLKRVGRIPMLVKSEDDVNLVVDKMSVIVPILRTSSATREGYDLVYSLLRSLPLREKKSDEPFLLYIDRVYDVEGVGSVVSGSVKQGRLKAGSELLLGPTANGSYIPVRARSIEMHYTRLTEAQPGYIVGIAVKGVGHDLLHRGMILCDRTLRPQSVWGFEAEVTVLSHPTRIGDGYEPILHCHTIASTVKMRMLDKPYLKAGETGRVEMRFKYRPFYVRPGDRFVFREGKTKGIGMITKLTEAN</sequence>
<evidence type="ECO:0000256" key="4">
    <source>
        <dbReference type="ARBA" id="ARBA00023134"/>
    </source>
</evidence>
<evidence type="ECO:0000256" key="3">
    <source>
        <dbReference type="ARBA" id="ARBA00022917"/>
    </source>
</evidence>
<organism evidence="6">
    <name type="scientific">Caldiarchaeum subterraneum</name>
    <dbReference type="NCBI Taxonomy" id="311458"/>
    <lineage>
        <taxon>Archaea</taxon>
        <taxon>Nitrososphaerota</taxon>
        <taxon>Candidatus Caldarchaeales</taxon>
        <taxon>Candidatus Caldarchaeaceae</taxon>
        <taxon>Candidatus Caldarchaeum</taxon>
    </lineage>
</organism>
<keyword evidence="3" id="KW-0648">Protein biosynthesis</keyword>
<dbReference type="InterPro" id="IPR009000">
    <property type="entry name" value="Transl_B-barrel_sf"/>
</dbReference>
<evidence type="ECO:0000259" key="5">
    <source>
        <dbReference type="PROSITE" id="PS51722"/>
    </source>
</evidence>
<keyword evidence="2" id="KW-0251">Elongation factor</keyword>
<dbReference type="PANTHER" id="PTHR43721">
    <property type="entry name" value="ELONGATION FACTOR TU-RELATED"/>
    <property type="match status" value="1"/>
</dbReference>
<dbReference type="InterPro" id="IPR000795">
    <property type="entry name" value="T_Tr_GTP-bd_dom"/>
</dbReference>
<dbReference type="SUPFAM" id="SSF52540">
    <property type="entry name" value="P-loop containing nucleoside triphosphate hydrolases"/>
    <property type="match status" value="1"/>
</dbReference>
<dbReference type="Pfam" id="PF03143">
    <property type="entry name" value="GTP_EFTU_D3"/>
    <property type="match status" value="1"/>
</dbReference>
<dbReference type="InterPro" id="IPR050055">
    <property type="entry name" value="EF-Tu_GTPase"/>
</dbReference>
<comment type="caution">
    <text evidence="6">The sequence shown here is derived from an EMBL/GenBank/DDBJ whole genome shotgun (WGS) entry which is preliminary data.</text>
</comment>
<dbReference type="Pfam" id="PF03144">
    <property type="entry name" value="GTP_EFTU_D2"/>
    <property type="match status" value="1"/>
</dbReference>
<feature type="domain" description="Tr-type G" evidence="5">
    <location>
        <begin position="118"/>
        <end position="340"/>
    </location>
</feature>
<dbReference type="SUPFAM" id="SSF50465">
    <property type="entry name" value="EF-Tu/eEF-1alpha/eIF2-gamma C-terminal domain"/>
    <property type="match status" value="1"/>
</dbReference>
<dbReference type="Pfam" id="PF00009">
    <property type="entry name" value="GTP_EFTU"/>
    <property type="match status" value="1"/>
</dbReference>
<gene>
    <name evidence="6" type="ORF">ENM11_03430</name>
</gene>
<dbReference type="Gene3D" id="3.40.50.300">
    <property type="entry name" value="P-loop containing nucleotide triphosphate hydrolases"/>
    <property type="match status" value="1"/>
</dbReference>
<dbReference type="GO" id="GO:0003746">
    <property type="term" value="F:translation elongation factor activity"/>
    <property type="evidence" value="ECO:0007669"/>
    <property type="project" value="UniProtKB-KW"/>
</dbReference>
<dbReference type="Gene3D" id="2.40.30.10">
    <property type="entry name" value="Translation factors"/>
    <property type="match status" value="2"/>
</dbReference>
<dbReference type="AlphaFoldDB" id="A0A7C5QQW7"/>
<keyword evidence="4" id="KW-0342">GTP-binding</keyword>
<keyword evidence="1" id="KW-0547">Nucleotide-binding</keyword>
<name>A0A7C5QQW7_CALS0</name>
<dbReference type="SUPFAM" id="SSF50447">
    <property type="entry name" value="Translation proteins"/>
    <property type="match status" value="1"/>
</dbReference>
<dbReference type="InterPro" id="IPR004160">
    <property type="entry name" value="Transl_elong_EFTu/EF1A_C"/>
</dbReference>
<evidence type="ECO:0000256" key="2">
    <source>
        <dbReference type="ARBA" id="ARBA00022768"/>
    </source>
</evidence>
<evidence type="ECO:0000313" key="6">
    <source>
        <dbReference type="EMBL" id="HHK68193.1"/>
    </source>
</evidence>
<evidence type="ECO:0000256" key="1">
    <source>
        <dbReference type="ARBA" id="ARBA00022741"/>
    </source>
</evidence>
<dbReference type="InterPro" id="IPR004161">
    <property type="entry name" value="EFTu-like_2"/>
</dbReference>